<evidence type="ECO:0000256" key="2">
    <source>
        <dbReference type="ARBA" id="ARBA00023002"/>
    </source>
</evidence>
<accession>A0ABW8SPD3</accession>
<name>A0ABW8SPD3_9CLOT</name>
<evidence type="ECO:0000259" key="5">
    <source>
        <dbReference type="Pfam" id="PF00389"/>
    </source>
</evidence>
<evidence type="ECO:0000256" key="4">
    <source>
        <dbReference type="RuleBase" id="RU003719"/>
    </source>
</evidence>
<evidence type="ECO:0000256" key="3">
    <source>
        <dbReference type="ARBA" id="ARBA00023027"/>
    </source>
</evidence>
<reference evidence="7 8" key="1">
    <citation type="submission" date="2024-11" db="EMBL/GenBank/DDBJ databases">
        <authorList>
            <person name="Heng Y.C."/>
            <person name="Lim A.C.H."/>
            <person name="Lee J.K.Y."/>
            <person name="Kittelmann S."/>
        </authorList>
    </citation>
    <scope>NUCLEOTIDE SEQUENCE [LARGE SCALE GENOMIC DNA]</scope>
    <source>
        <strain evidence="7 8">WILCCON 0269</strain>
    </source>
</reference>
<dbReference type="InterPro" id="IPR029753">
    <property type="entry name" value="D-isomer_DH_CS"/>
</dbReference>
<evidence type="ECO:0000313" key="8">
    <source>
        <dbReference type="Proteomes" id="UP001623660"/>
    </source>
</evidence>
<dbReference type="CDD" id="cd05303">
    <property type="entry name" value="PGDH_2"/>
    <property type="match status" value="1"/>
</dbReference>
<dbReference type="PANTHER" id="PTHR43761">
    <property type="entry name" value="D-ISOMER SPECIFIC 2-HYDROXYACID DEHYDROGENASE FAMILY PROTEIN (AFU_ORTHOLOGUE AFUA_1G13630)"/>
    <property type="match status" value="1"/>
</dbReference>
<dbReference type="EMBL" id="JBJHZX010000024">
    <property type="protein sequence ID" value="MFL0197048.1"/>
    <property type="molecule type" value="Genomic_DNA"/>
</dbReference>
<dbReference type="InterPro" id="IPR036291">
    <property type="entry name" value="NAD(P)-bd_dom_sf"/>
</dbReference>
<dbReference type="SUPFAM" id="SSF51735">
    <property type="entry name" value="NAD(P)-binding Rossmann-fold domains"/>
    <property type="match status" value="1"/>
</dbReference>
<dbReference type="PANTHER" id="PTHR43761:SF1">
    <property type="entry name" value="D-ISOMER SPECIFIC 2-HYDROXYACID DEHYDROGENASE CATALYTIC DOMAIN-CONTAINING PROTEIN-RELATED"/>
    <property type="match status" value="1"/>
</dbReference>
<proteinExistence type="inferred from homology"/>
<sequence length="312" mass="34725">MVKILVSDGMDKEALNKLVEDGYEVLDKHFEEEELKQRIKDFDVIIIRSATKIRRPLIDAAKNGKLKLIIRGGVGVDNIDVDYALQNGIAVKNTPNASAASVAELTLAHMFAVSRYVNISNVTMRNKEWHKNEYKGVELYGKTLGIIGFGRIAKEVAKRANALGMKIIYTDKLGMAKGYGNYEFCEFKDLLKRADYITFHVPFNKNQKALIGQEEFNIMKDGVYIINCARGGVIDEKALINALDCGKVAGAGIDVFENEPSPCEELLNNDRVSATPHIGASTCEAQKRIGMEIVNIVEQYYMNKDLINVVNA</sequence>
<comment type="similarity">
    <text evidence="1 4">Belongs to the D-isomer specific 2-hydroxyacid dehydrogenase family.</text>
</comment>
<dbReference type="InterPro" id="IPR006139">
    <property type="entry name" value="D-isomer_2_OHA_DH_cat_dom"/>
</dbReference>
<evidence type="ECO:0000259" key="6">
    <source>
        <dbReference type="Pfam" id="PF02826"/>
    </source>
</evidence>
<organism evidence="7 8">
    <name type="scientific">Candidatus Clostridium eludens</name>
    <dbReference type="NCBI Taxonomy" id="3381663"/>
    <lineage>
        <taxon>Bacteria</taxon>
        <taxon>Bacillati</taxon>
        <taxon>Bacillota</taxon>
        <taxon>Clostridia</taxon>
        <taxon>Eubacteriales</taxon>
        <taxon>Clostridiaceae</taxon>
        <taxon>Clostridium</taxon>
    </lineage>
</organism>
<dbReference type="Proteomes" id="UP001623660">
    <property type="component" value="Unassembled WGS sequence"/>
</dbReference>
<comment type="caution">
    <text evidence="7">The sequence shown here is derived from an EMBL/GenBank/DDBJ whole genome shotgun (WGS) entry which is preliminary data.</text>
</comment>
<dbReference type="Pfam" id="PF00389">
    <property type="entry name" value="2-Hacid_dh"/>
    <property type="match status" value="1"/>
</dbReference>
<keyword evidence="2 4" id="KW-0560">Oxidoreductase</keyword>
<dbReference type="RefSeq" id="WP_406793151.1">
    <property type="nucleotide sequence ID" value="NZ_JBJHZX010000024.1"/>
</dbReference>
<dbReference type="InterPro" id="IPR050418">
    <property type="entry name" value="D-iso_2-hydroxyacid_DH_PdxB"/>
</dbReference>
<gene>
    <name evidence="7" type="ORF">ACJDU8_15995</name>
</gene>
<keyword evidence="3" id="KW-0520">NAD</keyword>
<feature type="domain" description="D-isomer specific 2-hydroxyacid dehydrogenase NAD-binding" evidence="6">
    <location>
        <begin position="107"/>
        <end position="279"/>
    </location>
</feature>
<dbReference type="InterPro" id="IPR006140">
    <property type="entry name" value="D-isomer_DH_NAD-bd"/>
</dbReference>
<feature type="domain" description="D-isomer specific 2-hydroxyacid dehydrogenase catalytic" evidence="5">
    <location>
        <begin position="4"/>
        <end position="311"/>
    </location>
</feature>
<dbReference type="PROSITE" id="PS00671">
    <property type="entry name" value="D_2_HYDROXYACID_DH_3"/>
    <property type="match status" value="1"/>
</dbReference>
<dbReference type="Pfam" id="PF02826">
    <property type="entry name" value="2-Hacid_dh_C"/>
    <property type="match status" value="1"/>
</dbReference>
<protein>
    <submittedName>
        <fullName evidence="7">D-2-hydroxyacid dehydrogenase</fullName>
    </submittedName>
</protein>
<dbReference type="SUPFAM" id="SSF52283">
    <property type="entry name" value="Formate/glycerate dehydrogenase catalytic domain-like"/>
    <property type="match status" value="1"/>
</dbReference>
<dbReference type="Gene3D" id="3.40.50.720">
    <property type="entry name" value="NAD(P)-binding Rossmann-like Domain"/>
    <property type="match status" value="2"/>
</dbReference>
<evidence type="ECO:0000256" key="1">
    <source>
        <dbReference type="ARBA" id="ARBA00005854"/>
    </source>
</evidence>
<evidence type="ECO:0000313" key="7">
    <source>
        <dbReference type="EMBL" id="MFL0197048.1"/>
    </source>
</evidence>
<keyword evidence="8" id="KW-1185">Reference proteome</keyword>